<evidence type="ECO:0000313" key="3">
    <source>
        <dbReference type="Proteomes" id="UP000006683"/>
    </source>
</evidence>
<feature type="domain" description="Methyltransferase" evidence="1">
    <location>
        <begin position="118"/>
        <end position="226"/>
    </location>
</feature>
<keyword evidence="3" id="KW-1185">Reference proteome</keyword>
<dbReference type="InterPro" id="IPR029063">
    <property type="entry name" value="SAM-dependent_MTases_sf"/>
</dbReference>
<dbReference type="STRING" id="550540.Fbal_1924"/>
<protein>
    <recommendedName>
        <fullName evidence="1">Methyltransferase domain-containing protein</fullName>
    </recommendedName>
</protein>
<dbReference type="InterPro" id="IPR025714">
    <property type="entry name" value="Methyltranfer_dom"/>
</dbReference>
<dbReference type="OrthoDB" id="5298194at2"/>
<accession>E1ST80</accession>
<dbReference type="Pfam" id="PF13679">
    <property type="entry name" value="Methyltransf_32"/>
    <property type="match status" value="1"/>
</dbReference>
<dbReference type="HOGENOM" id="CLU_057688_0_0_6"/>
<dbReference type="GeneID" id="67182137"/>
<reference evidence="2 3" key="1">
    <citation type="journal article" date="2010" name="Stand. Genomic Sci.">
        <title>Complete genome sequence of Ferrimonas balearica type strain (PAT).</title>
        <authorList>
            <person name="Nolan M."/>
            <person name="Sikorski J."/>
            <person name="Davenport K."/>
            <person name="Lucas S."/>
            <person name="Glavina Del Rio T."/>
            <person name="Tice H."/>
            <person name="Cheng J."/>
            <person name="Goodwin L."/>
            <person name="Pitluck S."/>
            <person name="Liolios K."/>
            <person name="Ivanova N."/>
            <person name="Mavromatis K."/>
            <person name="Ovchinnikova G."/>
            <person name="Pati A."/>
            <person name="Chen A."/>
            <person name="Palaniappan K."/>
            <person name="Land M."/>
            <person name="Hauser L."/>
            <person name="Chang Y."/>
            <person name="Jeffries C."/>
            <person name="Tapia R."/>
            <person name="Brettin T."/>
            <person name="Detter J."/>
            <person name="Han C."/>
            <person name="Yasawong M."/>
            <person name="Rohde M."/>
            <person name="Tindall B."/>
            <person name="Goker M."/>
            <person name="Woyke T."/>
            <person name="Bristow J."/>
            <person name="Eisen J."/>
            <person name="Markowitz V."/>
            <person name="Hugenholtz P."/>
            <person name="Kyrpides N."/>
            <person name="Klenk H."/>
            <person name="Lapidus A."/>
        </authorList>
    </citation>
    <scope>NUCLEOTIDE SEQUENCE [LARGE SCALE GENOMIC DNA]</scope>
    <source>
        <strain evidence="3">DSM 9799 / CCM 4581 / KCTC 23876 / PAT</strain>
    </source>
</reference>
<dbReference type="RefSeq" id="WP_013345433.1">
    <property type="nucleotide sequence ID" value="NC_014541.1"/>
</dbReference>
<dbReference type="AlphaFoldDB" id="E1ST80"/>
<dbReference type="SUPFAM" id="SSF53335">
    <property type="entry name" value="S-adenosyl-L-methionine-dependent methyltransferases"/>
    <property type="match status" value="1"/>
</dbReference>
<name>E1ST80_FERBD</name>
<proteinExistence type="predicted"/>
<dbReference type="EMBL" id="CP002209">
    <property type="protein sequence ID" value="ADN76127.1"/>
    <property type="molecule type" value="Genomic_DNA"/>
</dbReference>
<dbReference type="PANTHER" id="PTHR13369">
    <property type="match status" value="1"/>
</dbReference>
<dbReference type="Proteomes" id="UP000006683">
    <property type="component" value="Chromosome"/>
</dbReference>
<gene>
    <name evidence="2" type="ordered locus">Fbal_1924</name>
</gene>
<dbReference type="PANTHER" id="PTHR13369:SF0">
    <property type="entry name" value="GLUTATHIONE S-TRANSFERASE C-TERMINAL DOMAIN-CONTAINING PROTEIN"/>
    <property type="match status" value="1"/>
</dbReference>
<dbReference type="KEGG" id="fbl:Fbal_1924"/>
<evidence type="ECO:0000313" key="2">
    <source>
        <dbReference type="EMBL" id="ADN76127.1"/>
    </source>
</evidence>
<evidence type="ECO:0000259" key="1">
    <source>
        <dbReference type="Pfam" id="PF13679"/>
    </source>
</evidence>
<organism evidence="2 3">
    <name type="scientific">Ferrimonas balearica (strain DSM 9799 / CCM 4581 / KCTC 23876 / PAT)</name>
    <dbReference type="NCBI Taxonomy" id="550540"/>
    <lineage>
        <taxon>Bacteria</taxon>
        <taxon>Pseudomonadati</taxon>
        <taxon>Pseudomonadota</taxon>
        <taxon>Gammaproteobacteria</taxon>
        <taxon>Alteromonadales</taxon>
        <taxon>Ferrimonadaceae</taxon>
        <taxon>Ferrimonas</taxon>
    </lineage>
</organism>
<dbReference type="eggNOG" id="ENOG502Z7Q4">
    <property type="taxonomic scope" value="Bacteria"/>
</dbReference>
<sequence length="397" mass="44636">MSHHSRLQRLADQLNAHQSLWRANPFRDLTPAWIQQHPQLAHQVLSLDDATVAHLEQHPEQALARFADVLPTLGQLAPLLAVPVAEEHAAAPRQGRQFAHIPGRKWQQITAFVGALGQPKAPVLEWCAGKGHLGRLISQQCEVAVTSLEWDQILCQEGEQLALRAALPQQFVCADALTPETANAVKPTQHAVALHACGDLHASLIRHAIKRGTQGLTISPCCYHLTAQSHYRPFSRQGQACQLALSRDELRIAVQETATAPARVQRLRATEMAFRLGYQALIERLAPERRDEGVPSCPKALLGQGFEGFCRWAAERKSVTLGEDVDWPHWQREGEQRWHRLRRLSLVRAVFARPLELFLVLDRVCFLVEQGYHVTLSRFTDRAVTPRNLLIQAELRR</sequence>